<dbReference type="GO" id="GO:0035720">
    <property type="term" value="P:intraciliary anterograde transport"/>
    <property type="evidence" value="ECO:0007669"/>
    <property type="project" value="TreeGrafter"/>
</dbReference>
<reference evidence="7" key="1">
    <citation type="journal article" date="2010" name="Genome Biol.">
        <title>Genome sequence of the necrotrophic plant pathogen Pythium ultimum reveals original pathogenicity mechanisms and effector repertoire.</title>
        <authorList>
            <person name="Levesque C.A."/>
            <person name="Brouwer H."/>
            <person name="Cano L."/>
            <person name="Hamilton J.P."/>
            <person name="Holt C."/>
            <person name="Huitema E."/>
            <person name="Raffaele S."/>
            <person name="Robideau G.P."/>
            <person name="Thines M."/>
            <person name="Win J."/>
            <person name="Zerillo M.M."/>
            <person name="Beakes G.W."/>
            <person name="Boore J.L."/>
            <person name="Busam D."/>
            <person name="Dumas B."/>
            <person name="Ferriera S."/>
            <person name="Fuerstenberg S.I."/>
            <person name="Gachon C.M."/>
            <person name="Gaulin E."/>
            <person name="Govers F."/>
            <person name="Grenville-Briggs L."/>
            <person name="Horner N."/>
            <person name="Hostetler J."/>
            <person name="Jiang R.H."/>
            <person name="Johnson J."/>
            <person name="Krajaejun T."/>
            <person name="Lin H."/>
            <person name="Meijer H.J."/>
            <person name="Moore B."/>
            <person name="Morris P."/>
            <person name="Phuntmart V."/>
            <person name="Puiu D."/>
            <person name="Shetty J."/>
            <person name="Stajich J.E."/>
            <person name="Tripathy S."/>
            <person name="Wawra S."/>
            <person name="van West P."/>
            <person name="Whitty B.R."/>
            <person name="Coutinho P.M."/>
            <person name="Henrissat B."/>
            <person name="Martin F."/>
            <person name="Thomas P.D."/>
            <person name="Tyler B.M."/>
            <person name="De Vries R.P."/>
            <person name="Kamoun S."/>
            <person name="Yandell M."/>
            <person name="Tisserat N."/>
            <person name="Buell C.R."/>
        </authorList>
    </citation>
    <scope>NUCLEOTIDE SEQUENCE</scope>
    <source>
        <strain evidence="7">DAOM:BR144</strain>
    </source>
</reference>
<dbReference type="EnsemblProtists" id="PYU1_T006269">
    <property type="protein sequence ID" value="PYU1_T006269"/>
    <property type="gene ID" value="PYU1_G006257"/>
</dbReference>
<proteinExistence type="inferred from homology"/>
<dbReference type="Gene3D" id="1.25.40.10">
    <property type="entry name" value="Tetratricopeptide repeat domain"/>
    <property type="match status" value="3"/>
</dbReference>
<dbReference type="InterPro" id="IPR030511">
    <property type="entry name" value="TTC26"/>
</dbReference>
<dbReference type="PANTHER" id="PTHR14781">
    <property type="entry name" value="INTRAFLAGELLAR TRANSPORT PROTEIN 56"/>
    <property type="match status" value="1"/>
</dbReference>
<evidence type="ECO:0000313" key="6">
    <source>
        <dbReference type="EnsemblProtists" id="PYU1_T006269"/>
    </source>
</evidence>
<dbReference type="GO" id="GO:0097546">
    <property type="term" value="C:ciliary base"/>
    <property type="evidence" value="ECO:0007669"/>
    <property type="project" value="TreeGrafter"/>
</dbReference>
<keyword evidence="7" id="KW-1185">Reference proteome</keyword>
<evidence type="ECO:0000256" key="5">
    <source>
        <dbReference type="ARBA" id="ARBA00023273"/>
    </source>
</evidence>
<dbReference type="AlphaFoldDB" id="K3WMS7"/>
<dbReference type="STRING" id="431595.K3WMS7"/>
<keyword evidence="3" id="KW-0677">Repeat</keyword>
<sequence length="626" mass="71485">MFVPKKATARSANRRTSNENAAAKALFALDAYLTKRDFVGALTLLRLQRQDQAAAEQQPGNESWCTHTWWLAYCHFQCGDYTAALDYFDQLLQSEEGGSKTDGDIKYHDTWRLNRACCLYYLQQFEAAEQAALGTARHALCHRLLFLLAHRRKHGEQVLLDRYQRLSSSCKEDQLALAFASFQQRNFQECIEIYKRLLQQHHGRDDDFAAVHVYLAMCYFKMDYYDVSLELLAVYLTSHPDSFFATNLKACNQYRLYNGDEAHLVIDEFKKKYPNHVCTQAGKRNSSSGRDVLDATGMRDVAKHNAVVFQEPSGPPENANAASTAAVSILTPLIGHIDEAHANLVLFYLHNRQCQKAFELVEDKEPRTPTEYIIKGILHGIIGEETHSKEHVFLAEKYFHTVGVSPEDADTIPGRQSMASYFMLRKEYEDANVYLSSIAQYLTSNDSFNWNYGISLAAAGKYADAEGVLLRVRSEGLKSQLTFCSWLARCYIYNNKSPDHAWELYLKMESTSDAYKLLKLIANDCYKVKNYYYAVKAFDVLERLDPDPEYWEAKRGACVGFFQQMAMGEGGILHVQRSDEVLQLLSVSKNALEASKVATLLKKWMIVLFAQPQHKVRTQKYNELPK</sequence>
<dbReference type="GO" id="GO:0120170">
    <property type="term" value="F:intraciliary transport particle B binding"/>
    <property type="evidence" value="ECO:0007669"/>
    <property type="project" value="TreeGrafter"/>
</dbReference>
<dbReference type="HOGENOM" id="CLU_036306_2_0_1"/>
<evidence type="ECO:0008006" key="8">
    <source>
        <dbReference type="Google" id="ProtNLM"/>
    </source>
</evidence>
<reference evidence="6" key="3">
    <citation type="submission" date="2015-02" db="UniProtKB">
        <authorList>
            <consortium name="EnsemblProtists"/>
        </authorList>
    </citation>
    <scope>IDENTIFICATION</scope>
    <source>
        <strain evidence="6">DAOM BR144</strain>
    </source>
</reference>
<dbReference type="Proteomes" id="UP000019132">
    <property type="component" value="Unassembled WGS sequence"/>
</dbReference>
<dbReference type="GO" id="GO:0036064">
    <property type="term" value="C:ciliary basal body"/>
    <property type="evidence" value="ECO:0007669"/>
    <property type="project" value="TreeGrafter"/>
</dbReference>
<dbReference type="VEuPathDB" id="FungiDB:PYU1_G006257"/>
<evidence type="ECO:0000313" key="7">
    <source>
        <dbReference type="Proteomes" id="UP000019132"/>
    </source>
</evidence>
<name>K3WMS7_GLOUD</name>
<keyword evidence="5" id="KW-0966">Cell projection</keyword>
<accession>K3WMS7</accession>
<evidence type="ECO:0000256" key="4">
    <source>
        <dbReference type="ARBA" id="ARBA00022803"/>
    </source>
</evidence>
<dbReference type="InterPro" id="IPR011990">
    <property type="entry name" value="TPR-like_helical_dom_sf"/>
</dbReference>
<reference evidence="7" key="2">
    <citation type="submission" date="2010-04" db="EMBL/GenBank/DDBJ databases">
        <authorList>
            <person name="Buell R."/>
            <person name="Hamilton J."/>
            <person name="Hostetler J."/>
        </authorList>
    </citation>
    <scope>NUCLEOTIDE SEQUENCE [LARGE SCALE GENOMIC DNA]</scope>
    <source>
        <strain evidence="7">DAOM:BR144</strain>
    </source>
</reference>
<dbReference type="SUPFAM" id="SSF48452">
    <property type="entry name" value="TPR-like"/>
    <property type="match status" value="3"/>
</dbReference>
<evidence type="ECO:0000256" key="2">
    <source>
        <dbReference type="ARBA" id="ARBA00007834"/>
    </source>
</evidence>
<organism evidence="6 7">
    <name type="scientific">Globisporangium ultimum (strain ATCC 200006 / CBS 805.95 / DAOM BR144)</name>
    <name type="common">Pythium ultimum</name>
    <dbReference type="NCBI Taxonomy" id="431595"/>
    <lineage>
        <taxon>Eukaryota</taxon>
        <taxon>Sar</taxon>
        <taxon>Stramenopiles</taxon>
        <taxon>Oomycota</taxon>
        <taxon>Peronosporomycetes</taxon>
        <taxon>Pythiales</taxon>
        <taxon>Pythiaceae</taxon>
        <taxon>Globisporangium</taxon>
    </lineage>
</organism>
<dbReference type="GO" id="GO:0035735">
    <property type="term" value="P:intraciliary transport involved in cilium assembly"/>
    <property type="evidence" value="ECO:0007669"/>
    <property type="project" value="TreeGrafter"/>
</dbReference>
<comment type="similarity">
    <text evidence="2">Belongs to the IFT56 family.</text>
</comment>
<keyword evidence="4" id="KW-0802">TPR repeat</keyword>
<comment type="subcellular location">
    <subcellularLocation>
        <location evidence="1">Cell projection</location>
        <location evidence="1">Cilium</location>
    </subcellularLocation>
</comment>
<dbReference type="eggNOG" id="KOG3785">
    <property type="taxonomic scope" value="Eukaryota"/>
</dbReference>
<evidence type="ECO:0000256" key="3">
    <source>
        <dbReference type="ARBA" id="ARBA00022737"/>
    </source>
</evidence>
<evidence type="ECO:0000256" key="1">
    <source>
        <dbReference type="ARBA" id="ARBA00004138"/>
    </source>
</evidence>
<dbReference type="GO" id="GO:0030992">
    <property type="term" value="C:intraciliary transport particle B"/>
    <property type="evidence" value="ECO:0007669"/>
    <property type="project" value="TreeGrafter"/>
</dbReference>
<dbReference type="InParanoid" id="K3WMS7"/>
<dbReference type="PANTHER" id="PTHR14781:SF0">
    <property type="entry name" value="INTRAFLAGELLAR TRANSPORT PROTEIN 56"/>
    <property type="match status" value="1"/>
</dbReference>
<dbReference type="EMBL" id="GL376625">
    <property type="status" value="NOT_ANNOTATED_CDS"/>
    <property type="molecule type" value="Genomic_DNA"/>
</dbReference>
<protein>
    <recommendedName>
        <fullName evidence="8">Intraflagellar transport protein 56</fullName>
    </recommendedName>
</protein>